<dbReference type="SUPFAM" id="SSF46785">
    <property type="entry name" value="Winged helix' DNA-binding domain"/>
    <property type="match status" value="1"/>
</dbReference>
<dbReference type="InterPro" id="IPR036390">
    <property type="entry name" value="WH_DNA-bd_sf"/>
</dbReference>
<feature type="domain" description="HTH marR-type" evidence="1">
    <location>
        <begin position="14"/>
        <end position="145"/>
    </location>
</feature>
<accession>A0ABN2YBR5</accession>
<dbReference type="PANTHER" id="PTHR33164">
    <property type="entry name" value="TRANSCRIPTIONAL REGULATOR, MARR FAMILY"/>
    <property type="match status" value="1"/>
</dbReference>
<dbReference type="PANTHER" id="PTHR33164:SF43">
    <property type="entry name" value="HTH-TYPE TRANSCRIPTIONAL REPRESSOR YETL"/>
    <property type="match status" value="1"/>
</dbReference>
<dbReference type="InterPro" id="IPR039422">
    <property type="entry name" value="MarR/SlyA-like"/>
</dbReference>
<organism evidence="2 3">
    <name type="scientific">Streptomyces synnematoformans</name>
    <dbReference type="NCBI Taxonomy" id="415721"/>
    <lineage>
        <taxon>Bacteria</taxon>
        <taxon>Bacillati</taxon>
        <taxon>Actinomycetota</taxon>
        <taxon>Actinomycetes</taxon>
        <taxon>Kitasatosporales</taxon>
        <taxon>Streptomycetaceae</taxon>
        <taxon>Streptomyces</taxon>
    </lineage>
</organism>
<keyword evidence="3" id="KW-1185">Reference proteome</keyword>
<protein>
    <recommendedName>
        <fullName evidence="1">HTH marR-type domain-containing protein</fullName>
    </recommendedName>
</protein>
<dbReference type="PRINTS" id="PR00598">
    <property type="entry name" value="HTHMARR"/>
</dbReference>
<dbReference type="Pfam" id="PF12802">
    <property type="entry name" value="MarR_2"/>
    <property type="match status" value="1"/>
</dbReference>
<comment type="caution">
    <text evidence="2">The sequence shown here is derived from an EMBL/GenBank/DDBJ whole genome shotgun (WGS) entry which is preliminary data.</text>
</comment>
<gene>
    <name evidence="2" type="ORF">GCM10009802_28740</name>
</gene>
<dbReference type="Proteomes" id="UP001500443">
    <property type="component" value="Unassembled WGS sequence"/>
</dbReference>
<sequence>MTTTPAPRTPARTVPDVTGLLTHTGHVLNTRLSAALSEVGLLQREQCVLVHALEAERTQGQLAELAYLDKTTMVVTVDGLEKAGYAERRPSSTDRRARIIHVTEAGAEIAARGQEVVDRVHREVLGTLPAAQRDAVVDALEALMAGPLAHPVPSDQPVRRARQARR</sequence>
<dbReference type="PROSITE" id="PS50995">
    <property type="entry name" value="HTH_MARR_2"/>
    <property type="match status" value="1"/>
</dbReference>
<dbReference type="InterPro" id="IPR036388">
    <property type="entry name" value="WH-like_DNA-bd_sf"/>
</dbReference>
<evidence type="ECO:0000313" key="2">
    <source>
        <dbReference type="EMBL" id="GAA2124060.1"/>
    </source>
</evidence>
<dbReference type="SMART" id="SM00347">
    <property type="entry name" value="HTH_MARR"/>
    <property type="match status" value="1"/>
</dbReference>
<evidence type="ECO:0000259" key="1">
    <source>
        <dbReference type="PROSITE" id="PS50995"/>
    </source>
</evidence>
<dbReference type="EMBL" id="BAAAPF010000078">
    <property type="protein sequence ID" value="GAA2124060.1"/>
    <property type="molecule type" value="Genomic_DNA"/>
</dbReference>
<proteinExistence type="predicted"/>
<dbReference type="Gene3D" id="1.10.10.10">
    <property type="entry name" value="Winged helix-like DNA-binding domain superfamily/Winged helix DNA-binding domain"/>
    <property type="match status" value="1"/>
</dbReference>
<dbReference type="InterPro" id="IPR000835">
    <property type="entry name" value="HTH_MarR-typ"/>
</dbReference>
<reference evidence="2 3" key="1">
    <citation type="journal article" date="2019" name="Int. J. Syst. Evol. Microbiol.">
        <title>The Global Catalogue of Microorganisms (GCM) 10K type strain sequencing project: providing services to taxonomists for standard genome sequencing and annotation.</title>
        <authorList>
            <consortium name="The Broad Institute Genomics Platform"/>
            <consortium name="The Broad Institute Genome Sequencing Center for Infectious Disease"/>
            <person name="Wu L."/>
            <person name="Ma J."/>
        </authorList>
    </citation>
    <scope>NUCLEOTIDE SEQUENCE [LARGE SCALE GENOMIC DNA]</scope>
    <source>
        <strain evidence="2 3">JCM 15481</strain>
    </source>
</reference>
<name>A0ABN2YBR5_9ACTN</name>
<dbReference type="RefSeq" id="WP_027755597.1">
    <property type="nucleotide sequence ID" value="NZ_BAAAPF010000078.1"/>
</dbReference>
<evidence type="ECO:0000313" key="3">
    <source>
        <dbReference type="Proteomes" id="UP001500443"/>
    </source>
</evidence>